<dbReference type="EMBL" id="WOFH01000005">
    <property type="protein sequence ID" value="MUN38018.1"/>
    <property type="molecule type" value="Genomic_DNA"/>
</dbReference>
<dbReference type="Proteomes" id="UP000432015">
    <property type="component" value="Unassembled WGS sequence"/>
</dbReference>
<name>A0A7K1L0Q6_9ACTN</name>
<comment type="caution">
    <text evidence="1">The sequence shown here is derived from an EMBL/GenBank/DDBJ whole genome shotgun (WGS) entry which is preliminary data.</text>
</comment>
<accession>A0A7K1L0Q6</accession>
<evidence type="ECO:0000313" key="1">
    <source>
        <dbReference type="EMBL" id="MUN38018.1"/>
    </source>
</evidence>
<sequence>MENAGKAIGALGRAIGDYEAARNQAQYLLTMSEDQAKLRLHERAREDRDPVILISRALKEIARTDSGDRADLAARLALFADGLV</sequence>
<keyword evidence="2" id="KW-1185">Reference proteome</keyword>
<proteinExistence type="predicted"/>
<reference evidence="1 2" key="1">
    <citation type="submission" date="2019-11" db="EMBL/GenBank/DDBJ databases">
        <authorList>
            <person name="Cao P."/>
        </authorList>
    </citation>
    <scope>NUCLEOTIDE SEQUENCE [LARGE SCALE GENOMIC DNA]</scope>
    <source>
        <strain evidence="1 2">NEAU-AAG5</strain>
    </source>
</reference>
<organism evidence="1 2">
    <name type="scientific">Actinomadura litoris</name>
    <dbReference type="NCBI Taxonomy" id="2678616"/>
    <lineage>
        <taxon>Bacteria</taxon>
        <taxon>Bacillati</taxon>
        <taxon>Actinomycetota</taxon>
        <taxon>Actinomycetes</taxon>
        <taxon>Streptosporangiales</taxon>
        <taxon>Thermomonosporaceae</taxon>
        <taxon>Actinomadura</taxon>
    </lineage>
</organism>
<dbReference type="AlphaFoldDB" id="A0A7K1L0Q6"/>
<protein>
    <submittedName>
        <fullName evidence="1">Uncharacterized protein</fullName>
    </submittedName>
</protein>
<gene>
    <name evidence="1" type="ORF">GNZ18_15580</name>
</gene>
<evidence type="ECO:0000313" key="2">
    <source>
        <dbReference type="Proteomes" id="UP000432015"/>
    </source>
</evidence>